<organism evidence="1">
    <name type="scientific">uncultured Paludibacter sp</name>
    <dbReference type="NCBI Taxonomy" id="497635"/>
    <lineage>
        <taxon>Bacteria</taxon>
        <taxon>Pseudomonadati</taxon>
        <taxon>Bacteroidota</taxon>
        <taxon>Bacteroidia</taxon>
        <taxon>Bacteroidales</taxon>
        <taxon>Paludibacteraceae</taxon>
        <taxon>Paludibacter</taxon>
        <taxon>environmental samples</taxon>
    </lineage>
</organism>
<dbReference type="EMBL" id="UPXZ01000005">
    <property type="protein sequence ID" value="VBB43453.1"/>
    <property type="molecule type" value="Genomic_DNA"/>
</dbReference>
<evidence type="ECO:0000313" key="1">
    <source>
        <dbReference type="EMBL" id="VBB43453.1"/>
    </source>
</evidence>
<gene>
    <name evidence="1" type="ORF">TRIP_D130024</name>
</gene>
<dbReference type="AlphaFoldDB" id="A0A653A609"/>
<protein>
    <submittedName>
        <fullName evidence="1">Uncharacterized protein</fullName>
    </submittedName>
</protein>
<accession>A0A653A609</accession>
<sequence>MKTQEDDLLEYDDDEAVKFILKMVPKELKSKIDDNAVNYVLDVVYEFYEENGLIDEESTDEASIDEEEMLKYVMKAVKKDKMALTEDEVQLILDGEYEYGKSLGIYTEED</sequence>
<name>A0A653A609_9BACT</name>
<reference evidence="1" key="1">
    <citation type="submission" date="2018-07" db="EMBL/GenBank/DDBJ databases">
        <authorList>
            <consortium name="Genoscope - CEA"/>
            <person name="William W."/>
        </authorList>
    </citation>
    <scope>NUCLEOTIDE SEQUENCE</scope>
    <source>
        <strain evidence="1">IK1</strain>
    </source>
</reference>
<proteinExistence type="predicted"/>